<keyword evidence="5" id="KW-0443">Lipid metabolism</keyword>
<dbReference type="EMBL" id="BMBA01000005">
    <property type="protein sequence ID" value="GFZ33522.1"/>
    <property type="molecule type" value="Genomic_DNA"/>
</dbReference>
<organism evidence="8 9">
    <name type="scientific">Clostridium zeae</name>
    <dbReference type="NCBI Taxonomy" id="2759022"/>
    <lineage>
        <taxon>Bacteria</taxon>
        <taxon>Bacillati</taxon>
        <taxon>Bacillota</taxon>
        <taxon>Clostridia</taxon>
        <taxon>Eubacteriales</taxon>
        <taxon>Clostridiaceae</taxon>
        <taxon>Clostridium</taxon>
    </lineage>
</organism>
<dbReference type="Pfam" id="PF00132">
    <property type="entry name" value="Hexapep"/>
    <property type="match status" value="1"/>
</dbReference>
<evidence type="ECO:0000256" key="1">
    <source>
        <dbReference type="ARBA" id="ARBA00022516"/>
    </source>
</evidence>
<name>A0ABQ1EFH0_9CLOT</name>
<dbReference type="CDD" id="cd03352">
    <property type="entry name" value="LbH_LpxD"/>
    <property type="match status" value="1"/>
</dbReference>
<dbReference type="RefSeq" id="WP_206871809.1">
    <property type="nucleotide sequence ID" value="NZ_BMBA01000005.1"/>
</dbReference>
<dbReference type="Gene3D" id="2.160.10.10">
    <property type="entry name" value="Hexapeptide repeat proteins"/>
    <property type="match status" value="1"/>
</dbReference>
<evidence type="ECO:0000256" key="3">
    <source>
        <dbReference type="ARBA" id="ARBA00022679"/>
    </source>
</evidence>
<dbReference type="PANTHER" id="PTHR43378">
    <property type="entry name" value="UDP-3-O-ACYLGLUCOSAMINE N-ACYLTRANSFERASE"/>
    <property type="match status" value="1"/>
</dbReference>
<dbReference type="InterPro" id="IPR018357">
    <property type="entry name" value="Hexapep_transf_CS"/>
</dbReference>
<evidence type="ECO:0000256" key="4">
    <source>
        <dbReference type="ARBA" id="ARBA00022737"/>
    </source>
</evidence>
<evidence type="ECO:0000313" key="9">
    <source>
        <dbReference type="Proteomes" id="UP000663802"/>
    </source>
</evidence>
<protein>
    <recommendedName>
        <fullName evidence="7">Mannose-1-phosphate guanyltransferase C-terminal domain-containing protein</fullName>
    </recommendedName>
</protein>
<evidence type="ECO:0000256" key="5">
    <source>
        <dbReference type="ARBA" id="ARBA00023098"/>
    </source>
</evidence>
<dbReference type="InterPro" id="IPR011004">
    <property type="entry name" value="Trimer_LpxA-like_sf"/>
</dbReference>
<sequence>MNKKFFFNSYDLMNIDDCYGKINRNINIYNVSTSGKPRDNSLIFISKIDKVSLMNMRFINESIILISDAVKQSLDEDKISIDKNNIVIIVERPRLEYAKILNYILKKENKVLQGYRLNEEGYVIGENVKVGEETQIEPLVFIGHNCSIGERCIIKSGAKIRDNVIVGNDCIIKENSVIGDEGFGMERDEKGSPFRIPHLGGVVLGNNVEVGALVSVAQGTIEPTVIEDNVKIDDCVFIAHNCRIGKGSYIIANSEISGSVTVGENSWIGPNTSIINGISIGSNVTVGIGSVVLRNVLDNEVVAGNPADTIENLKALKRIKQKLLNETNI</sequence>
<dbReference type="InterPro" id="IPR056729">
    <property type="entry name" value="GMPPB_C"/>
</dbReference>
<dbReference type="Proteomes" id="UP000663802">
    <property type="component" value="Unassembled WGS sequence"/>
</dbReference>
<keyword evidence="1" id="KW-0444">Lipid biosynthesis</keyword>
<proteinExistence type="predicted"/>
<dbReference type="Pfam" id="PF25087">
    <property type="entry name" value="GMPPB_C"/>
    <property type="match status" value="1"/>
</dbReference>
<dbReference type="InterPro" id="IPR007691">
    <property type="entry name" value="LpxD"/>
</dbReference>
<dbReference type="PANTHER" id="PTHR43378:SF2">
    <property type="entry name" value="UDP-3-O-ACYLGLUCOSAMINE N-ACYLTRANSFERASE 1, MITOCHONDRIAL-RELATED"/>
    <property type="match status" value="1"/>
</dbReference>
<keyword evidence="3" id="KW-0808">Transferase</keyword>
<keyword evidence="2" id="KW-0441">Lipid A biosynthesis</keyword>
<dbReference type="InterPro" id="IPR001451">
    <property type="entry name" value="Hexapep"/>
</dbReference>
<gene>
    <name evidence="8" type="ORF">CSC2_40480</name>
</gene>
<reference evidence="8 9" key="1">
    <citation type="journal article" date="2021" name="Int. J. Syst. Evol. Microbiol.">
        <title>Clostridium zeae sp. nov., isolated from corn silage.</title>
        <authorList>
            <person name="Kobayashi H."/>
            <person name="Tanizawa Y."/>
            <person name="Yagura M."/>
            <person name="Sakamoto M."/>
            <person name="Ohkuma M."/>
            <person name="Tohno M."/>
        </authorList>
    </citation>
    <scope>NUCLEOTIDE SEQUENCE [LARGE SCALE GENOMIC DNA]</scope>
    <source>
        <strain evidence="8 9">CSC2</strain>
    </source>
</reference>
<evidence type="ECO:0000256" key="6">
    <source>
        <dbReference type="ARBA" id="ARBA00023315"/>
    </source>
</evidence>
<evidence type="ECO:0000256" key="2">
    <source>
        <dbReference type="ARBA" id="ARBA00022556"/>
    </source>
</evidence>
<feature type="domain" description="Mannose-1-phosphate guanyltransferase C-terminal" evidence="7">
    <location>
        <begin position="122"/>
        <end position="223"/>
    </location>
</feature>
<dbReference type="SUPFAM" id="SSF51161">
    <property type="entry name" value="Trimeric LpxA-like enzymes"/>
    <property type="match status" value="1"/>
</dbReference>
<evidence type="ECO:0000313" key="8">
    <source>
        <dbReference type="EMBL" id="GFZ33522.1"/>
    </source>
</evidence>
<dbReference type="PROSITE" id="PS00101">
    <property type="entry name" value="HEXAPEP_TRANSFERASES"/>
    <property type="match status" value="1"/>
</dbReference>
<comment type="caution">
    <text evidence="8">The sequence shown here is derived from an EMBL/GenBank/DDBJ whole genome shotgun (WGS) entry which is preliminary data.</text>
</comment>
<accession>A0ABQ1EFH0</accession>
<keyword evidence="6" id="KW-0012">Acyltransferase</keyword>
<keyword evidence="4" id="KW-0677">Repeat</keyword>
<evidence type="ECO:0000259" key="7">
    <source>
        <dbReference type="Pfam" id="PF25087"/>
    </source>
</evidence>
<keyword evidence="9" id="KW-1185">Reference proteome</keyword>